<evidence type="ECO:0000256" key="2">
    <source>
        <dbReference type="ARBA" id="ARBA00022741"/>
    </source>
</evidence>
<feature type="region of interest" description="Disordered" evidence="4">
    <location>
        <begin position="1"/>
        <end position="22"/>
    </location>
</feature>
<dbReference type="SMART" id="SM00382">
    <property type="entry name" value="AAA"/>
    <property type="match status" value="2"/>
</dbReference>
<keyword evidence="2" id="KW-0547">Nucleotide-binding</keyword>
<dbReference type="InterPro" id="IPR041627">
    <property type="entry name" value="AAA_lid_6"/>
</dbReference>
<dbReference type="InterPro" id="IPR000641">
    <property type="entry name" value="CbxX/CfxQ"/>
</dbReference>
<feature type="domain" description="AAA+ ATPase" evidence="5">
    <location>
        <begin position="632"/>
        <end position="770"/>
    </location>
</feature>
<dbReference type="Pfam" id="PF00004">
    <property type="entry name" value="AAA"/>
    <property type="match status" value="2"/>
</dbReference>
<dbReference type="PANTHER" id="PTHR43392:SF2">
    <property type="entry name" value="AAA-TYPE ATPASE FAMILY PROTEIN _ ANKYRIN REPEAT FAMILY PROTEIN"/>
    <property type="match status" value="1"/>
</dbReference>
<dbReference type="InterPro" id="IPR003593">
    <property type="entry name" value="AAA+_ATPase"/>
</dbReference>
<evidence type="ECO:0000256" key="4">
    <source>
        <dbReference type="SAM" id="MobiDB-lite"/>
    </source>
</evidence>
<dbReference type="Pfam" id="PF17866">
    <property type="entry name" value="AAA_lid_6"/>
    <property type="match status" value="2"/>
</dbReference>
<reference evidence="6 7" key="1">
    <citation type="submission" date="2019-03" db="EMBL/GenBank/DDBJ databases">
        <title>Genomic Encyclopedia of Type Strains, Phase IV (KMG-IV): sequencing the most valuable type-strain genomes for metagenomic binning, comparative biology and taxonomic classification.</title>
        <authorList>
            <person name="Goeker M."/>
        </authorList>
    </citation>
    <scope>NUCLEOTIDE SEQUENCE [LARGE SCALE GENOMIC DNA]</scope>
    <source>
        <strain evidence="6 7">DSM 44684</strain>
    </source>
</reference>
<dbReference type="InterPro" id="IPR003959">
    <property type="entry name" value="ATPase_AAA_core"/>
</dbReference>
<dbReference type="CDD" id="cd00009">
    <property type="entry name" value="AAA"/>
    <property type="match status" value="1"/>
</dbReference>
<proteinExistence type="inferred from homology"/>
<evidence type="ECO:0000256" key="3">
    <source>
        <dbReference type="ARBA" id="ARBA00022840"/>
    </source>
</evidence>
<dbReference type="EMBL" id="SMFR01000002">
    <property type="protein sequence ID" value="TCJ97712.1"/>
    <property type="molecule type" value="Genomic_DNA"/>
</dbReference>
<dbReference type="PANTHER" id="PTHR43392">
    <property type="entry name" value="AAA-TYPE ATPASE FAMILY PROTEIN / ANKYRIN REPEAT FAMILY PROTEIN"/>
    <property type="match status" value="1"/>
</dbReference>
<dbReference type="Gene3D" id="3.40.50.300">
    <property type="entry name" value="P-loop containing nucleotide triphosphate hydrolases"/>
    <property type="match status" value="2"/>
</dbReference>
<dbReference type="FunFam" id="3.40.50.300:FF:000216">
    <property type="entry name" value="Type VII secretion ATPase EccA"/>
    <property type="match status" value="2"/>
</dbReference>
<dbReference type="GO" id="GO:0016887">
    <property type="term" value="F:ATP hydrolysis activity"/>
    <property type="evidence" value="ECO:0007669"/>
    <property type="project" value="InterPro"/>
</dbReference>
<name>A0A4R1FV09_9NOCA</name>
<protein>
    <submittedName>
        <fullName evidence="6">SpoVK/Ycf46/Vps4 family AAA+-type ATPase</fullName>
    </submittedName>
</protein>
<gene>
    <name evidence="6" type="ORF">DFR71_3760</name>
</gene>
<dbReference type="InterPro" id="IPR050773">
    <property type="entry name" value="CbxX/CfxQ_RuBisCO_ESX"/>
</dbReference>
<keyword evidence="7" id="KW-1185">Reference proteome</keyword>
<feature type="domain" description="AAA+ ATPase" evidence="5">
    <location>
        <begin position="364"/>
        <end position="500"/>
    </location>
</feature>
<dbReference type="PRINTS" id="PR00819">
    <property type="entry name" value="CBXCFQXSUPER"/>
</dbReference>
<evidence type="ECO:0000259" key="5">
    <source>
        <dbReference type="SMART" id="SM00382"/>
    </source>
</evidence>
<feature type="compositionally biased region" description="Basic residues" evidence="4">
    <location>
        <begin position="1"/>
        <end position="11"/>
    </location>
</feature>
<dbReference type="SUPFAM" id="SSF52540">
    <property type="entry name" value="P-loop containing nucleoside triphosphate hydrolases"/>
    <property type="match status" value="2"/>
</dbReference>
<evidence type="ECO:0000313" key="6">
    <source>
        <dbReference type="EMBL" id="TCJ97712.1"/>
    </source>
</evidence>
<accession>A0A4R1FV09</accession>
<dbReference type="STRING" id="1210063.GCA_001612665_01417"/>
<sequence>MSRILSRRRGPSRLAERTSTPTASDLAFPERFRGARVPRVGEVFWIVHGPGATDVFVGADLCPREFAEAIWEVLRDSGFERVVFTDYRRAVYFHDARSRALTRGEPLPERVSKPRARTGFAGPMGTMLLDRPPTVPNPSPVSAPRANDAHQLTMLDGLMTKRDVRTALVIPGAETWLAEIPGSSRRSASQMLLRWVSGQAAPRNLCVLLFARAEFADAVEAIASYGYPEFAAGLADLAPTRTAVVGYADEREIGRLVHHLRLTSGLRVADWTTLDHTIRTMAQQRFALRSWREQLLVLAEQRIALSIEALGLTASAPPDSRDIWQRLDDMVGMSTIKEFLRGHSKAVRADRVLWGEDRPEGEPMSLHLALSGSPGTGKTVVANMIGELYRDMGLLSSGHLIPATVEDLVSQYVSETAARTGALVQRALGGVLFIDEAYQLMNGHGQEAIDRLVAEMENHRDDLAVIIAGYQAPINELIETNPGLASRFPHDNRIVFPDFTPAELLSILLGRLDKERLPITDELRQSLGVLIENIHRTRGADFGNGRDMRNLAQAIKRRWAERVELTDATAVPPATTDDIPANLRSFLATTAPVKEVLAELAPLIGLADAKATITGLVEVLELRQRGGRKPPVAPHMLFTGAPGTGKTTVARLMGRVFVALGLLVKGHVVSTTSADLIAGYVGQTAQATRAKVEQALDGVLFIDEAYGLEATGQNSFAREAVNELVAMMDTHRGRLVVIAAGYPDEMAEWVRQNAGLTSRFSRTLVFDDYERPELEQIFAKVAEDEGYDLAEGVLAAAGRTLDGLRARQGKHFGNARAVRNLFDEVELRCATRLAANNDGAVLITAADVPTTRELR</sequence>
<comment type="caution">
    <text evidence="6">The sequence shown here is derived from an EMBL/GenBank/DDBJ whole genome shotgun (WGS) entry which is preliminary data.</text>
</comment>
<evidence type="ECO:0000256" key="1">
    <source>
        <dbReference type="ARBA" id="ARBA00010378"/>
    </source>
</evidence>
<organism evidence="6 7">
    <name type="scientific">Nocardia alba</name>
    <dbReference type="NCBI Taxonomy" id="225051"/>
    <lineage>
        <taxon>Bacteria</taxon>
        <taxon>Bacillati</taxon>
        <taxon>Actinomycetota</taxon>
        <taxon>Actinomycetes</taxon>
        <taxon>Mycobacteriales</taxon>
        <taxon>Nocardiaceae</taxon>
        <taxon>Nocardia</taxon>
    </lineage>
</organism>
<dbReference type="AlphaFoldDB" id="A0A4R1FV09"/>
<dbReference type="GO" id="GO:0005524">
    <property type="term" value="F:ATP binding"/>
    <property type="evidence" value="ECO:0007669"/>
    <property type="project" value="UniProtKB-KW"/>
</dbReference>
<dbReference type="Gene3D" id="1.10.8.60">
    <property type="match status" value="2"/>
</dbReference>
<evidence type="ECO:0000313" key="7">
    <source>
        <dbReference type="Proteomes" id="UP000294856"/>
    </source>
</evidence>
<dbReference type="Proteomes" id="UP000294856">
    <property type="component" value="Unassembled WGS sequence"/>
</dbReference>
<comment type="similarity">
    <text evidence="1">Belongs to the CbxX/CfxQ family.</text>
</comment>
<dbReference type="InterPro" id="IPR027417">
    <property type="entry name" value="P-loop_NTPase"/>
</dbReference>
<keyword evidence="3" id="KW-0067">ATP-binding</keyword>